<dbReference type="GO" id="GO:0000139">
    <property type="term" value="C:Golgi membrane"/>
    <property type="evidence" value="ECO:0007669"/>
    <property type="project" value="UniProtKB-SubCell"/>
</dbReference>
<keyword evidence="8" id="KW-0653">Protein transport</keyword>
<comment type="subcellular location">
    <subcellularLocation>
        <location evidence="2">Cytoplasmic vesicle</location>
        <location evidence="2">COPI-coated vesicle membrane</location>
        <topology evidence="2">Peripheral membrane protein</topology>
        <orientation evidence="2">Cytoplasmic side</orientation>
    </subcellularLocation>
    <subcellularLocation>
        <location evidence="1">Golgi apparatus membrane</location>
        <topology evidence="1">Peripheral membrane protein</topology>
        <orientation evidence="1">Cytoplasmic side</orientation>
    </subcellularLocation>
</comment>
<dbReference type="GO" id="GO:0015074">
    <property type="term" value="P:DNA integration"/>
    <property type="evidence" value="ECO:0007669"/>
    <property type="project" value="InterPro"/>
</dbReference>
<keyword evidence="9" id="KW-0333">Golgi apparatus</keyword>
<reference evidence="16" key="1">
    <citation type="submission" date="2022-10" db="EMBL/GenBank/DDBJ databases">
        <authorList>
            <person name="Chen Y."/>
            <person name="Dougan E. K."/>
            <person name="Chan C."/>
            <person name="Rhodes N."/>
            <person name="Thang M."/>
        </authorList>
    </citation>
    <scope>NUCLEOTIDE SEQUENCE</scope>
</reference>
<gene>
    <name evidence="16" type="ORF">C1SCF055_LOCUS7356</name>
</gene>
<comment type="function">
    <text evidence="13">The coatomer is a cytosolic protein complex that binds to dilysine motifs and reversibly associates with Golgi non-clathrin-coated vesicles, which further mediate biosynthetic protein transport from the ER, via the Golgi up to the trans Golgi network. Coatomer complex is required for budding from Golgi membranes, and is essential for the retrograde Golgi-to-ER transport of dilysine-tagged proteins. The zeta subunit may be involved in regulating the coat assembly and, hence, the rate of biosynthetic protein transport due to its association-dissociation properties with the coatomer complex.</text>
</comment>
<dbReference type="PANTHER" id="PTHR11043">
    <property type="entry name" value="ZETA-COAT PROTEIN"/>
    <property type="match status" value="1"/>
</dbReference>
<name>A0A9P1BTX4_9DINO</name>
<accession>A0A9P1BTX4</accession>
<evidence type="ECO:0000256" key="4">
    <source>
        <dbReference type="ARBA" id="ARBA00011775"/>
    </source>
</evidence>
<evidence type="ECO:0000256" key="11">
    <source>
        <dbReference type="ARBA" id="ARBA00023172"/>
    </source>
</evidence>
<dbReference type="GO" id="GO:0003677">
    <property type="term" value="F:DNA binding"/>
    <property type="evidence" value="ECO:0007669"/>
    <property type="project" value="InterPro"/>
</dbReference>
<dbReference type="PANTHER" id="PTHR11043:SF0">
    <property type="entry name" value="COATOMER SUBUNIT ZETA"/>
    <property type="match status" value="1"/>
</dbReference>
<evidence type="ECO:0000256" key="2">
    <source>
        <dbReference type="ARBA" id="ARBA00004347"/>
    </source>
</evidence>
<keyword evidence="11" id="KW-0233">DNA recombination</keyword>
<dbReference type="GO" id="GO:0030126">
    <property type="term" value="C:COPI vesicle coat"/>
    <property type="evidence" value="ECO:0007669"/>
    <property type="project" value="InterPro"/>
</dbReference>
<evidence type="ECO:0000256" key="14">
    <source>
        <dbReference type="SAM" id="MobiDB-lite"/>
    </source>
</evidence>
<dbReference type="GO" id="GO:0006891">
    <property type="term" value="P:intra-Golgi vesicle-mediated transport"/>
    <property type="evidence" value="ECO:0007669"/>
    <property type="project" value="TreeGrafter"/>
</dbReference>
<comment type="similarity">
    <text evidence="3">Belongs to the adaptor complexes small subunit family.</text>
</comment>
<dbReference type="SUPFAM" id="SSF56349">
    <property type="entry name" value="DNA breaking-rejoining enzymes"/>
    <property type="match status" value="1"/>
</dbReference>
<dbReference type="Gene3D" id="3.30.450.60">
    <property type="match status" value="1"/>
</dbReference>
<keyword evidence="18" id="KW-1185">Reference proteome</keyword>
<dbReference type="SUPFAM" id="SSF64356">
    <property type="entry name" value="SNARE-like"/>
    <property type="match status" value="1"/>
</dbReference>
<dbReference type="InterPro" id="IPR013762">
    <property type="entry name" value="Integrase-like_cat_sf"/>
</dbReference>
<comment type="caution">
    <text evidence="16">The sequence shown here is derived from an EMBL/GenBank/DDBJ whole genome shotgun (WGS) entry which is preliminary data.</text>
</comment>
<feature type="non-terminal residue" evidence="16">
    <location>
        <position position="1"/>
    </location>
</feature>
<feature type="domain" description="AP complex mu/sigma subunit" evidence="15">
    <location>
        <begin position="1425"/>
        <end position="1577"/>
    </location>
</feature>
<proteinExistence type="inferred from homology"/>
<feature type="compositionally biased region" description="Low complexity" evidence="14">
    <location>
        <begin position="1061"/>
        <end position="1074"/>
    </location>
</feature>
<keyword evidence="5" id="KW-0813">Transport</keyword>
<keyword evidence="7" id="KW-0931">ER-Golgi transport</keyword>
<dbReference type="Proteomes" id="UP001152797">
    <property type="component" value="Unassembled WGS sequence"/>
</dbReference>
<dbReference type="OrthoDB" id="6585768at2759"/>
<evidence type="ECO:0000256" key="8">
    <source>
        <dbReference type="ARBA" id="ARBA00022927"/>
    </source>
</evidence>
<keyword evidence="6" id="KW-0963">Cytoplasm</keyword>
<sequence>GGRGGIAFFHGLANGRGAHAMVEEDIGEDLTKPESVASSGYSASVADHVLNETHEHGSLDDSQQVEPQLDSVGDEMVPFRAIDLIGVSDSFAPFRPPPQYDQHLPCDVPETEQHLFGPPEPVSEVNHGSDVHESVEIGSADSVELVENYADELSEPLEDQPMSGPVVPTQTWNEMVAHGFAQFRQIPESLLFPWEQGPMAAVFNFDADPLPQCLGIAETERTVGADTSDPLQNHLKGFLLPDDAKYVHAVKSIQDMNYFDNKSQQLELACSQWLRILSVQWSASGVGPQLAAALQKDSAGQEACTILKACFGIKSPSTLLKRAGAFRKFYSWFEKSSTCKELNSFPLPLEEPVVWEYFLSLRQLRSAQSKGYTVPSSFLEAVRFAKFTLDLQGTDSILGSRRLLGLSALERKAKGPTVQAPGLQPEHIRRLHEVLHTSSNLIDKLGAGCFLVCLYGRARWSDMRFVSHVQLEDGEFVTFYTTEHKTASVGLRREQYLPIVVPWSGICNDDWLREWLKVYHQVGLDISKRPLGPLLPAPRIDGSFCARPLTTPEAATWLRALLQGTSECETFRSHSLKATLLIWCARAGFDRETRAVLGHHCSAVSGSEVVYSRQLQTRALRKLALVLRRVRAGLNIEDEAMKEYGIISTPAPFTPVAAAMTPMAPVPFALPQSVGPRQETVDKEAVDNAVSSALHLEELQNVKEEDLDQSTLEQAAAELTLFPIEVVAAGVVEIESSSGSDSSTTSTGSETSSSEEVVQAQGPQVVEFVPEGVDFYRHVKSALVESLRRHGVKTLSQLAFAIGQPGQPILDANIEQLVQQAHGRAANLTEIAILKRAAFEAQTYLTATLRQAVDKTDDTPRRIPFAERNTRLEALRAVLGGIGISGEHEPAHSLLDRACAMFEANNIKYLELSTCISRSLEVQGSTKSKELTLEKGSLILKHSEDKLTSPTDSEIKVHYAMVRRGISFQFAKLMSYAEHAAWETFLFEALHREAPPGFARPSLAQLLQCDKAAFGRLTAQVTSVRQREDGTYPLGEALLALRHDPLVALFLMPTAKSSSAAAPAAPGAASASTTRPHPYSQPGGKGKAKGKRSGGKSSPPIPAELRGKWHKSSSGARKDCTSVQSPAVVLLIRFKIMASDDAEGKRVWATSLESQYPTKMCIALVNLVLQFAAEHGLTLRALSLQEDTNPLNANRIAWCRKWMSRAHELEAQERQAAAKRHAAVAELTSNKRLLLTREMLADINYEDVDAISLLEQGGLGGVLINAEAQVCAWFGLPLDAATCISFGSHGKLTIIYELELLAAIIALNLWSGSHGDELNVHFGDNDGVRFSLVKASAAGTVGQRLLAYHIRQEALKGSRTWFARVPTECNLSDFPSRGVVHALLGEDCNASASALVLLSEVLAHLNNGGNSQFSEWGRSDRSAPALLVLDTDGGRLAVKYNSLARKELWPSVKQQVAFEKRVINKLPKPSATRSDVDVAVIDDYTVIFQACNDVVVAAVAASSENELVVLELAEGMFNALSSACQSQSFLSSGLTKQLVLDNLSDVLFILDEVTDNGVIMETDDEKISARIKMIDETEYAIKEAVQHLSLVCNFAIAARCEAEAAGFIDGEPGLRCPWLSEHLAQAAADNISASEAQSDFMPVRQHLYHKPKWLPTQGISVKVRSVNATDCSTALVKIAASGSRAAFVLDMASRCLAAGACVSFFAGIGFCLLVGQFLPVNPGLARRLEAVGHWADHELSHAIMIIHAEIANRGSLGARAGVASQASEVEGKHEKQSCFKYVHKHTYATGDPKAAAYFVAKYFGAWCNHEPGHGKQRTHCKDTEFEQPMTWNAYFPASLEQPLGFSIHFVKNPHKFPAQAPMNETELGLLVEKWRGNFSQTGRFDQFMDNHLGLVFDTLDPLVEKWQRDGVPFICRSWCCGPGMEQWPDRCPFGPSSDMDFCEQGCYVEVPHGIILEALCGMENYTASRKCLTKTIDLVVLRRCMRMAGSAAIRILLALSSSTRDSSLANLAVCKNKIC</sequence>
<dbReference type="InterPro" id="IPR022775">
    <property type="entry name" value="AP_mu_sigma_su"/>
</dbReference>
<feature type="region of interest" description="Disordered" evidence="14">
    <location>
        <begin position="735"/>
        <end position="761"/>
    </location>
</feature>
<reference evidence="17 18" key="2">
    <citation type="submission" date="2024-05" db="EMBL/GenBank/DDBJ databases">
        <authorList>
            <person name="Chen Y."/>
            <person name="Shah S."/>
            <person name="Dougan E. K."/>
            <person name="Thang M."/>
            <person name="Chan C."/>
        </authorList>
    </citation>
    <scope>NUCLEOTIDE SEQUENCE [LARGE SCALE GENOMIC DNA]</scope>
</reference>
<evidence type="ECO:0000313" key="18">
    <source>
        <dbReference type="Proteomes" id="UP001152797"/>
    </source>
</evidence>
<evidence type="ECO:0000256" key="7">
    <source>
        <dbReference type="ARBA" id="ARBA00022892"/>
    </source>
</evidence>
<keyword evidence="10" id="KW-0472">Membrane</keyword>
<dbReference type="Gene3D" id="1.10.443.10">
    <property type="entry name" value="Intergrase catalytic core"/>
    <property type="match status" value="1"/>
</dbReference>
<organism evidence="16">
    <name type="scientific">Cladocopium goreaui</name>
    <dbReference type="NCBI Taxonomy" id="2562237"/>
    <lineage>
        <taxon>Eukaryota</taxon>
        <taxon>Sar</taxon>
        <taxon>Alveolata</taxon>
        <taxon>Dinophyceae</taxon>
        <taxon>Suessiales</taxon>
        <taxon>Symbiodiniaceae</taxon>
        <taxon>Cladocopium</taxon>
    </lineage>
</organism>
<dbReference type="InterPro" id="IPR011010">
    <property type="entry name" value="DNA_brk_join_enz"/>
</dbReference>
<evidence type="ECO:0000256" key="1">
    <source>
        <dbReference type="ARBA" id="ARBA00004255"/>
    </source>
</evidence>
<dbReference type="InterPro" id="IPR039652">
    <property type="entry name" value="Coatomer_zeta"/>
</dbReference>
<keyword evidence="12" id="KW-0968">Cytoplasmic vesicle</keyword>
<dbReference type="InterPro" id="IPR011012">
    <property type="entry name" value="Longin-like_dom_sf"/>
</dbReference>
<evidence type="ECO:0000256" key="5">
    <source>
        <dbReference type="ARBA" id="ARBA00022448"/>
    </source>
</evidence>
<evidence type="ECO:0000313" key="16">
    <source>
        <dbReference type="EMBL" id="CAI3979404.1"/>
    </source>
</evidence>
<evidence type="ECO:0000256" key="6">
    <source>
        <dbReference type="ARBA" id="ARBA00022490"/>
    </source>
</evidence>
<dbReference type="EMBL" id="CAMXCT020000481">
    <property type="protein sequence ID" value="CAL1132779.1"/>
    <property type="molecule type" value="Genomic_DNA"/>
</dbReference>
<dbReference type="GO" id="GO:0006886">
    <property type="term" value="P:intracellular protein transport"/>
    <property type="evidence" value="ECO:0007669"/>
    <property type="project" value="TreeGrafter"/>
</dbReference>
<feature type="compositionally biased region" description="Low complexity" evidence="14">
    <location>
        <begin position="735"/>
        <end position="756"/>
    </location>
</feature>
<evidence type="ECO:0000256" key="13">
    <source>
        <dbReference type="ARBA" id="ARBA00045555"/>
    </source>
</evidence>
<dbReference type="EMBL" id="CAMXCT010000481">
    <property type="protein sequence ID" value="CAI3979404.1"/>
    <property type="molecule type" value="Genomic_DNA"/>
</dbReference>
<dbReference type="GO" id="GO:0006890">
    <property type="term" value="P:retrograde vesicle-mediated transport, Golgi to endoplasmic reticulum"/>
    <property type="evidence" value="ECO:0007669"/>
    <property type="project" value="InterPro"/>
</dbReference>
<dbReference type="GO" id="GO:0006310">
    <property type="term" value="P:DNA recombination"/>
    <property type="evidence" value="ECO:0007669"/>
    <property type="project" value="UniProtKB-KW"/>
</dbReference>
<evidence type="ECO:0000259" key="15">
    <source>
        <dbReference type="Pfam" id="PF01217"/>
    </source>
</evidence>
<evidence type="ECO:0000313" key="17">
    <source>
        <dbReference type="EMBL" id="CAL4766716.1"/>
    </source>
</evidence>
<dbReference type="Pfam" id="PF01217">
    <property type="entry name" value="Clat_adaptor_s"/>
    <property type="match status" value="1"/>
</dbReference>
<evidence type="ECO:0000256" key="9">
    <source>
        <dbReference type="ARBA" id="ARBA00023034"/>
    </source>
</evidence>
<evidence type="ECO:0000256" key="12">
    <source>
        <dbReference type="ARBA" id="ARBA00023329"/>
    </source>
</evidence>
<evidence type="ECO:0000256" key="3">
    <source>
        <dbReference type="ARBA" id="ARBA00006972"/>
    </source>
</evidence>
<dbReference type="EMBL" id="CAMXCT030000481">
    <property type="protein sequence ID" value="CAL4766716.1"/>
    <property type="molecule type" value="Genomic_DNA"/>
</dbReference>
<evidence type="ECO:0000256" key="10">
    <source>
        <dbReference type="ARBA" id="ARBA00023136"/>
    </source>
</evidence>
<feature type="region of interest" description="Disordered" evidence="14">
    <location>
        <begin position="1061"/>
        <end position="1120"/>
    </location>
</feature>
<comment type="subunit">
    <text evidence="4">Oligomeric complex that consists of at least the alpha, beta, beta', gamma, delta, epsilon and zeta subunits.</text>
</comment>
<protein>
    <submittedName>
        <fullName evidence="17">Coatomer subunit zeta-1 (Zeta-1-coat protein) (Zeta-1 COP)</fullName>
    </submittedName>
</protein>